<dbReference type="InterPro" id="IPR050563">
    <property type="entry name" value="4-hydroxybenzoyl-CoA_TE"/>
</dbReference>
<organism evidence="4 5">
    <name type="scientific">Faunimonas pinastri</name>
    <dbReference type="NCBI Taxonomy" id="1855383"/>
    <lineage>
        <taxon>Bacteria</taxon>
        <taxon>Pseudomonadati</taxon>
        <taxon>Pseudomonadota</taxon>
        <taxon>Alphaproteobacteria</taxon>
        <taxon>Hyphomicrobiales</taxon>
        <taxon>Afifellaceae</taxon>
        <taxon>Faunimonas</taxon>
    </lineage>
</organism>
<dbReference type="Pfam" id="PF03061">
    <property type="entry name" value="4HBT"/>
    <property type="match status" value="1"/>
</dbReference>
<dbReference type="InterPro" id="IPR006684">
    <property type="entry name" value="YbgC/YbaW"/>
</dbReference>
<dbReference type="InterPro" id="IPR006683">
    <property type="entry name" value="Thioestr_dom"/>
</dbReference>
<comment type="similarity">
    <text evidence="1">Belongs to the 4-hydroxybenzoyl-CoA thioesterase family.</text>
</comment>
<protein>
    <submittedName>
        <fullName evidence="4">(3S)-malyl-CoA thioesterase</fullName>
    </submittedName>
</protein>
<gene>
    <name evidence="4" type="ORF">SAMN05216548_10159</name>
</gene>
<feature type="domain" description="Thioesterase" evidence="3">
    <location>
        <begin position="32"/>
        <end position="114"/>
    </location>
</feature>
<evidence type="ECO:0000313" key="4">
    <source>
        <dbReference type="EMBL" id="SEP60165.1"/>
    </source>
</evidence>
<dbReference type="SUPFAM" id="SSF54637">
    <property type="entry name" value="Thioesterase/thiol ester dehydrase-isomerase"/>
    <property type="match status" value="1"/>
</dbReference>
<dbReference type="PANTHER" id="PTHR31793:SF37">
    <property type="entry name" value="ACYL-COA THIOESTER HYDROLASE YBGC"/>
    <property type="match status" value="1"/>
</dbReference>
<reference evidence="4 5" key="1">
    <citation type="submission" date="2016-10" db="EMBL/GenBank/DDBJ databases">
        <authorList>
            <person name="de Groot N.N."/>
        </authorList>
    </citation>
    <scope>NUCLEOTIDE SEQUENCE [LARGE SCALE GENOMIC DNA]</scope>
    <source>
        <strain evidence="4 5">A52C2</strain>
    </source>
</reference>
<keyword evidence="5" id="KW-1185">Reference proteome</keyword>
<proteinExistence type="inferred from homology"/>
<evidence type="ECO:0000256" key="1">
    <source>
        <dbReference type="ARBA" id="ARBA00005953"/>
    </source>
</evidence>
<accession>A0A1H8Z6T0</accession>
<keyword evidence="2" id="KW-0378">Hydrolase</keyword>
<dbReference type="NCBIfam" id="TIGR02799">
    <property type="entry name" value="thio_ybgC"/>
    <property type="match status" value="1"/>
</dbReference>
<dbReference type="AlphaFoldDB" id="A0A1H8Z6T0"/>
<dbReference type="OrthoDB" id="9808429at2"/>
<dbReference type="RefSeq" id="WP_092494602.1">
    <property type="nucleotide sequence ID" value="NZ_FOFG01000001.1"/>
</dbReference>
<dbReference type="Gene3D" id="3.10.129.10">
    <property type="entry name" value="Hotdog Thioesterase"/>
    <property type="match status" value="1"/>
</dbReference>
<dbReference type="InterPro" id="IPR029069">
    <property type="entry name" value="HotDog_dom_sf"/>
</dbReference>
<evidence type="ECO:0000313" key="5">
    <source>
        <dbReference type="Proteomes" id="UP000199647"/>
    </source>
</evidence>
<dbReference type="CDD" id="cd00586">
    <property type="entry name" value="4HBT"/>
    <property type="match status" value="1"/>
</dbReference>
<dbReference type="FunFam" id="3.10.129.10:FF:000004">
    <property type="entry name" value="Tol-pal system-associated acyl-CoA thioesterase"/>
    <property type="match status" value="1"/>
</dbReference>
<dbReference type="Proteomes" id="UP000199647">
    <property type="component" value="Unassembled WGS sequence"/>
</dbReference>
<name>A0A1H8Z6T0_9HYPH</name>
<dbReference type="STRING" id="1855383.SAMN05216548_10159"/>
<dbReference type="PANTHER" id="PTHR31793">
    <property type="entry name" value="4-HYDROXYBENZOYL-COA THIOESTERASE FAMILY MEMBER"/>
    <property type="match status" value="1"/>
</dbReference>
<dbReference type="InterPro" id="IPR014166">
    <property type="entry name" value="Tol-Pal_acyl-CoA_thioesterase"/>
</dbReference>
<evidence type="ECO:0000259" key="3">
    <source>
        <dbReference type="Pfam" id="PF03061"/>
    </source>
</evidence>
<dbReference type="GO" id="GO:0047617">
    <property type="term" value="F:fatty acyl-CoA hydrolase activity"/>
    <property type="evidence" value="ECO:0007669"/>
    <property type="project" value="TreeGrafter"/>
</dbReference>
<dbReference type="PIRSF" id="PIRSF003230">
    <property type="entry name" value="YbgC"/>
    <property type="match status" value="1"/>
</dbReference>
<dbReference type="NCBIfam" id="TIGR00051">
    <property type="entry name" value="YbgC/FadM family acyl-CoA thioesterase"/>
    <property type="match status" value="1"/>
</dbReference>
<sequence>MTISEAALAGELTGFGHRLLQRVYFEDTDFSGLVYHARYLHFAERARSDYLRLLGVHHAELAGEGLAFAVRHMELDFLKPARIDDILRVETRPAEVSGARLRLGQKVFRGEDLLFEAAVTVVLIGPGGRPQRMPPRIRALFSAAE</sequence>
<dbReference type="EMBL" id="FOFG01000001">
    <property type="protein sequence ID" value="SEP60165.1"/>
    <property type="molecule type" value="Genomic_DNA"/>
</dbReference>
<evidence type="ECO:0000256" key="2">
    <source>
        <dbReference type="ARBA" id="ARBA00022801"/>
    </source>
</evidence>